<sequence length="168" mass="17485">MVACRRSSRRLRDLVAAPRRPYAGDCEPPAELVAAPQRAARLPPGGCAPRRAAPRRAAPSAAAPQRDPAVSASLRPSTTSSAVRVPTCVCHIQRRPHPAASAAAPRGSACARWWHPHLRPAAVPAAARAPTAAACACAPAAVPVRAAVVAPVVPRWPRPHSPPEEHAT</sequence>
<dbReference type="EMBL" id="CAJGYO010000011">
    <property type="protein sequence ID" value="CAD6261306.1"/>
    <property type="molecule type" value="Genomic_DNA"/>
</dbReference>
<protein>
    <submittedName>
        <fullName evidence="2">Uncharacterized protein</fullName>
    </submittedName>
</protein>
<dbReference type="Proteomes" id="UP000604825">
    <property type="component" value="Unassembled WGS sequence"/>
</dbReference>
<organism evidence="2 3">
    <name type="scientific">Miscanthus lutarioriparius</name>
    <dbReference type="NCBI Taxonomy" id="422564"/>
    <lineage>
        <taxon>Eukaryota</taxon>
        <taxon>Viridiplantae</taxon>
        <taxon>Streptophyta</taxon>
        <taxon>Embryophyta</taxon>
        <taxon>Tracheophyta</taxon>
        <taxon>Spermatophyta</taxon>
        <taxon>Magnoliopsida</taxon>
        <taxon>Liliopsida</taxon>
        <taxon>Poales</taxon>
        <taxon>Poaceae</taxon>
        <taxon>PACMAD clade</taxon>
        <taxon>Panicoideae</taxon>
        <taxon>Andropogonodae</taxon>
        <taxon>Andropogoneae</taxon>
        <taxon>Saccharinae</taxon>
        <taxon>Miscanthus</taxon>
    </lineage>
</organism>
<proteinExistence type="predicted"/>
<keyword evidence="3" id="KW-1185">Reference proteome</keyword>
<evidence type="ECO:0000313" key="2">
    <source>
        <dbReference type="EMBL" id="CAD6261306.1"/>
    </source>
</evidence>
<reference evidence="2" key="1">
    <citation type="submission" date="2020-10" db="EMBL/GenBank/DDBJ databases">
        <authorList>
            <person name="Han B."/>
            <person name="Lu T."/>
            <person name="Zhao Q."/>
            <person name="Huang X."/>
            <person name="Zhao Y."/>
        </authorList>
    </citation>
    <scope>NUCLEOTIDE SEQUENCE</scope>
</reference>
<evidence type="ECO:0000256" key="1">
    <source>
        <dbReference type="SAM" id="MobiDB-lite"/>
    </source>
</evidence>
<name>A0A811QS86_9POAL</name>
<comment type="caution">
    <text evidence="2">The sequence shown here is derived from an EMBL/GenBank/DDBJ whole genome shotgun (WGS) entry which is preliminary data.</text>
</comment>
<feature type="region of interest" description="Disordered" evidence="1">
    <location>
        <begin position="35"/>
        <end position="81"/>
    </location>
</feature>
<accession>A0A811QS86</accession>
<dbReference type="AlphaFoldDB" id="A0A811QS86"/>
<gene>
    <name evidence="2" type="ORF">NCGR_LOCUS44727</name>
</gene>
<feature type="compositionally biased region" description="Low complexity" evidence="1">
    <location>
        <begin position="38"/>
        <end position="69"/>
    </location>
</feature>
<evidence type="ECO:0000313" key="3">
    <source>
        <dbReference type="Proteomes" id="UP000604825"/>
    </source>
</evidence>